<name>G0QNW3_ICHMU</name>
<dbReference type="Pfam" id="PF00225">
    <property type="entry name" value="Kinesin"/>
    <property type="match status" value="1"/>
</dbReference>
<dbReference type="InterPro" id="IPR001752">
    <property type="entry name" value="Kinesin_motor_dom"/>
</dbReference>
<dbReference type="PANTHER" id="PTHR32215:SF0">
    <property type="entry name" value="CILIA- AND FLAGELLA-ASSOCIATED PROTEIN 57"/>
    <property type="match status" value="1"/>
</dbReference>
<dbReference type="InterPro" id="IPR052993">
    <property type="entry name" value="CFA-57"/>
</dbReference>
<dbReference type="InterPro" id="IPR001680">
    <property type="entry name" value="WD40_rpt"/>
</dbReference>
<dbReference type="InterPro" id="IPR036961">
    <property type="entry name" value="Kinesin_motor_dom_sf"/>
</dbReference>
<dbReference type="AlphaFoldDB" id="G0QNW3"/>
<dbReference type="OrthoDB" id="47276at2759"/>
<dbReference type="GO" id="GO:0008017">
    <property type="term" value="F:microtubule binding"/>
    <property type="evidence" value="ECO:0007669"/>
    <property type="project" value="InterPro"/>
</dbReference>
<feature type="repeat" description="WD" evidence="1">
    <location>
        <begin position="382"/>
        <end position="416"/>
    </location>
</feature>
<dbReference type="EMBL" id="GL983511">
    <property type="protein sequence ID" value="EGR33091.1"/>
    <property type="molecule type" value="Genomic_DNA"/>
</dbReference>
<proteinExistence type="predicted"/>
<dbReference type="SMART" id="SM00320">
    <property type="entry name" value="WD40"/>
    <property type="match status" value="5"/>
</dbReference>
<dbReference type="GO" id="GO:0004252">
    <property type="term" value="F:serine-type endopeptidase activity"/>
    <property type="evidence" value="ECO:0007669"/>
    <property type="project" value="UniProtKB-EC"/>
</dbReference>
<dbReference type="PANTHER" id="PTHR32215">
    <property type="entry name" value="CILIA- AND FLAGELLA-ASSOCIATED PROTEIN 57"/>
    <property type="match status" value="1"/>
</dbReference>
<dbReference type="RefSeq" id="XP_004037077.1">
    <property type="nucleotide sequence ID" value="XM_004037029.1"/>
</dbReference>
<keyword evidence="4" id="KW-0012">Acyltransferase</keyword>
<evidence type="ECO:0000313" key="4">
    <source>
        <dbReference type="EMBL" id="EGR33091.1"/>
    </source>
</evidence>
<keyword evidence="4" id="KW-0378">Hydrolase</keyword>
<dbReference type="eggNOG" id="ENOG502QTIS">
    <property type="taxonomic scope" value="Eukaryota"/>
</dbReference>
<evidence type="ECO:0000259" key="3">
    <source>
        <dbReference type="Pfam" id="PF00225"/>
    </source>
</evidence>
<keyword evidence="4" id="KW-0808">Transferase</keyword>
<feature type="domain" description="Kinesin motor" evidence="3">
    <location>
        <begin position="987"/>
        <end position="1098"/>
    </location>
</feature>
<dbReference type="GO" id="GO:0003777">
    <property type="term" value="F:microtubule motor activity"/>
    <property type="evidence" value="ECO:0007669"/>
    <property type="project" value="InterPro"/>
</dbReference>
<dbReference type="OMA" id="QCTENIL"/>
<protein>
    <submittedName>
        <fullName evidence="4">WD repeat protein</fullName>
        <ecNumber evidence="4">2.3.1.48</ecNumber>
        <ecNumber evidence="4">3.4.21.53</ecNumber>
    </submittedName>
</protein>
<dbReference type="EC" id="2.3.1.48" evidence="4"/>
<dbReference type="STRING" id="857967.G0QNW3"/>
<dbReference type="GO" id="GO:0007018">
    <property type="term" value="P:microtubule-based movement"/>
    <property type="evidence" value="ECO:0007669"/>
    <property type="project" value="InterPro"/>
</dbReference>
<dbReference type="Gene3D" id="3.40.850.10">
    <property type="entry name" value="Kinesin motor domain"/>
    <property type="match status" value="1"/>
</dbReference>
<dbReference type="InterPro" id="IPR027417">
    <property type="entry name" value="P-loop_NTPase"/>
</dbReference>
<sequence>MQNALPGISITQHVQLKYVFGMNPNIKNSLLFHDEERIIYPAGYNIVLYDLQDKSQHYYQGTNEYRGISCVCLSPLKRYLALGVKGQGNEKPGIILFDTFTQKRRKNLGFGQSPQLEYYNIKQWISVAFPNQNQETRYIYSLSGGGGDHILCWWWHEKGRCIGYYDLGIQNDIFDLQIGSIGNLDTNLITISGNKFFKCYVKSEEQLKDEKNTNQIQELQMQKNILNQVPEQYKNRQFIQHLWLSCDNLVLLVSLTGELLIFDSILNFIQVVDNSTENLNVVTACIFSKGFFVAFEAGIVLQYNIMQGEQEIFNCVLQYNVKKILDLKEKTEIKCMCINKGEDKLIFSLSNCQIHELKLKQNIEYVKQIHLVEDIDNNMITLPFHTGPIISMDICKRKPIIATLSTDRYIKIWDYEKKTIDIQWSFNQEVSCLSLHPQGFGIVVAFADKLKLMNLCIHNSTNNQKNKAYKEISPFKGCKEIKFSNGGQYFAAVNSSSSNQIIQVFQFFTGENPQHHIFKGHTGRVKCIAWSTDDSMLVSCGMDGMILAWKVDQDFQAQQPTVPRIVDIHCKGVNFYGITLSEDNKTIIAAGSDKNIHLVNIGDYPHADKTEKKMLDVNLSCLGFPSSNKLLFAGIQDDTRLCGALRCFIYPISHGKFTDYQAHDERGVEKIRITNDDKYIITVGRDGCMMFFEIKEKDIRQARMKDGYAKFSEEVLVSRADLDDLKNIKDNLQLQITEFSNQNAMLVITSRQEDIYMLDEQIKLNQIKRQNQIESLKKQKNQEEAKLINELNELQELAELEIQTMDTKYQKEVMSLVEQYENFKRLHEIENNKNNKKKSKLEQENNQKLIALDNEFQKQLEEQRTQKKRVEKQIQERQKQYAEAQDLEKFKFVLDHKIKELKRDIGPREEEIAKMKEQTNIMDAKLKELNTYNNFLGTVVDELYTAQETMKEEIKIQRQVMFEQQIKISRFKDDIYALAQYILDFNRLKKSDYQNKPDVYQYDEVFNIQMNQSLIFHQYFSNSINQLINGQNTAFLIHGPSNCGKSYIFSGEQERDDKGIIYQGCQKILQEIPEQEILLQICSIYQNQIFDLLSTHKPATNFQQFINMIKK</sequence>
<feature type="coiled-coil region" evidence="2">
    <location>
        <begin position="766"/>
        <end position="887"/>
    </location>
</feature>
<evidence type="ECO:0000313" key="5">
    <source>
        <dbReference type="Proteomes" id="UP000008983"/>
    </source>
</evidence>
<dbReference type="GO" id="GO:0061733">
    <property type="term" value="F:protein-lysine-acetyltransferase activity"/>
    <property type="evidence" value="ECO:0007669"/>
    <property type="project" value="UniProtKB-EC"/>
</dbReference>
<gene>
    <name evidence="4" type="ORF">IMG5_061910</name>
</gene>
<evidence type="ECO:0000256" key="1">
    <source>
        <dbReference type="PROSITE-ProRule" id="PRU00221"/>
    </source>
</evidence>
<keyword evidence="1" id="KW-0853">WD repeat</keyword>
<dbReference type="Gene3D" id="2.130.10.10">
    <property type="entry name" value="YVTN repeat-like/Quinoprotein amine dehydrogenase"/>
    <property type="match status" value="3"/>
</dbReference>
<keyword evidence="5" id="KW-1185">Reference proteome</keyword>
<dbReference type="EC" id="3.4.21.53" evidence="4"/>
<organism evidence="4 5">
    <name type="scientific">Ichthyophthirius multifiliis</name>
    <name type="common">White spot disease agent</name>
    <name type="synonym">Ich</name>
    <dbReference type="NCBI Taxonomy" id="5932"/>
    <lineage>
        <taxon>Eukaryota</taxon>
        <taxon>Sar</taxon>
        <taxon>Alveolata</taxon>
        <taxon>Ciliophora</taxon>
        <taxon>Intramacronucleata</taxon>
        <taxon>Oligohymenophorea</taxon>
        <taxon>Hymenostomatida</taxon>
        <taxon>Ophryoglenina</taxon>
        <taxon>Ichthyophthirius</taxon>
    </lineage>
</organism>
<dbReference type="InterPro" id="IPR036322">
    <property type="entry name" value="WD40_repeat_dom_sf"/>
</dbReference>
<evidence type="ECO:0000256" key="2">
    <source>
        <dbReference type="SAM" id="Coils"/>
    </source>
</evidence>
<dbReference type="PROSITE" id="PS50294">
    <property type="entry name" value="WD_REPEATS_REGION"/>
    <property type="match status" value="1"/>
</dbReference>
<accession>G0QNW3</accession>
<reference evidence="4 5" key="1">
    <citation type="submission" date="2011-07" db="EMBL/GenBank/DDBJ databases">
        <authorList>
            <person name="Coyne R."/>
            <person name="Brami D."/>
            <person name="Johnson J."/>
            <person name="Hostetler J."/>
            <person name="Hannick L."/>
            <person name="Clark T."/>
            <person name="Cassidy-Hanley D."/>
            <person name="Inman J."/>
        </authorList>
    </citation>
    <scope>NUCLEOTIDE SEQUENCE [LARGE SCALE GENOMIC DNA]</scope>
    <source>
        <strain evidence="4 5">G5</strain>
    </source>
</reference>
<dbReference type="SUPFAM" id="SSF50978">
    <property type="entry name" value="WD40 repeat-like"/>
    <property type="match status" value="2"/>
</dbReference>
<dbReference type="Proteomes" id="UP000008983">
    <property type="component" value="Unassembled WGS sequence"/>
</dbReference>
<dbReference type="Pfam" id="PF00400">
    <property type="entry name" value="WD40"/>
    <property type="match status" value="2"/>
</dbReference>
<dbReference type="PROSITE" id="PS50082">
    <property type="entry name" value="WD_REPEATS_2"/>
    <property type="match status" value="2"/>
</dbReference>
<dbReference type="GO" id="GO:0005524">
    <property type="term" value="F:ATP binding"/>
    <property type="evidence" value="ECO:0007669"/>
    <property type="project" value="InterPro"/>
</dbReference>
<dbReference type="SUPFAM" id="SSF52540">
    <property type="entry name" value="P-loop containing nucleoside triphosphate hydrolases"/>
    <property type="match status" value="1"/>
</dbReference>
<dbReference type="GeneID" id="14909266"/>
<keyword evidence="2" id="KW-0175">Coiled coil</keyword>
<dbReference type="InParanoid" id="G0QNW3"/>
<feature type="repeat" description="WD" evidence="1">
    <location>
        <begin position="518"/>
        <end position="559"/>
    </location>
</feature>
<dbReference type="InterPro" id="IPR015943">
    <property type="entry name" value="WD40/YVTN_repeat-like_dom_sf"/>
</dbReference>